<dbReference type="VEuPathDB" id="MicrosporidiaDB:CWI39_0943p0020"/>
<evidence type="ECO:0000313" key="3">
    <source>
        <dbReference type="Proteomes" id="UP000291404"/>
    </source>
</evidence>
<comment type="caution">
    <text evidence="2">The sequence shown here is derived from an EMBL/GenBank/DDBJ whole genome shotgun (WGS) entry which is preliminary data.</text>
</comment>
<dbReference type="InterPro" id="IPR036420">
    <property type="entry name" value="BRCT_dom_sf"/>
</dbReference>
<dbReference type="GO" id="GO:0000463">
    <property type="term" value="P:maturation of LSU-rRNA from tricistronic rRNA transcript (SSU-rRNA, 5.8S rRNA, LSU-rRNA)"/>
    <property type="evidence" value="ECO:0007669"/>
    <property type="project" value="TreeGrafter"/>
</dbReference>
<protein>
    <submittedName>
        <fullName evidence="2">Uncharacterized protein</fullName>
    </submittedName>
</protein>
<name>A0A4Q9L3S8_9MICR</name>
<dbReference type="PANTHER" id="PTHR12221:SF6">
    <property type="entry name" value="PESCADILLO HOMOLOG"/>
    <property type="match status" value="1"/>
</dbReference>
<reference evidence="2 3" key="1">
    <citation type="submission" date="2017-12" db="EMBL/GenBank/DDBJ databases">
        <authorList>
            <person name="Pombert J.-F."/>
            <person name="Haag K.L."/>
            <person name="Ebert D."/>
        </authorList>
    </citation>
    <scope>NUCLEOTIDE SEQUENCE [LARGE SCALE GENOMIC DNA]</scope>
    <source>
        <strain evidence="2">BE-OM-2</strain>
    </source>
</reference>
<dbReference type="AlphaFoldDB" id="A0A4Q9L3S8"/>
<dbReference type="EMBL" id="PITI01001337">
    <property type="protein sequence ID" value="TBU01461.1"/>
    <property type="molecule type" value="Genomic_DNA"/>
</dbReference>
<dbReference type="Pfam" id="PF06732">
    <property type="entry name" value="Pescadillo_N"/>
    <property type="match status" value="1"/>
</dbReference>
<dbReference type="PANTHER" id="PTHR12221">
    <property type="entry name" value="PESCADILLO - RELATED"/>
    <property type="match status" value="1"/>
</dbReference>
<dbReference type="SUPFAM" id="SSF52113">
    <property type="entry name" value="BRCT domain"/>
    <property type="match status" value="1"/>
</dbReference>
<gene>
    <name evidence="2" type="ORF">CWI36_1337p0010</name>
</gene>
<evidence type="ECO:0000313" key="2">
    <source>
        <dbReference type="EMBL" id="TBU01461.1"/>
    </source>
</evidence>
<proteinExistence type="predicted"/>
<keyword evidence="3" id="KW-1185">Reference proteome</keyword>
<dbReference type="STRING" id="148818.A0A4Q9L3S8"/>
<evidence type="ECO:0000256" key="1">
    <source>
        <dbReference type="ARBA" id="ARBA00004123"/>
    </source>
</evidence>
<accession>A0A4Q9L3S8</accession>
<sequence length="428" mass="51044">MVVRGYIIPDQKKYVSKTLIKGKFKIDEDSFNELCILSNIYPKLCKRKQKYDKRNDIYYLIADIKKIYLSDLHRNIKINQRIKKMRYKYLKREEIFREIKKDLGDGRFKGEERIGEMRDGMVVGEEILESKKIEKGNIEDGNLEKENSKVENIKKNELDENVNIRDSNISIPYKTDKVYKFKKYNFAEILKNKYPSLLDSMKGLKESLCTIVLCKTVMKYECTEIINKYKNFMIKHKILKKTFIGKTGIYYLLSFDGLEIVWIYSYDYENENKDDEIKNMNVLKYLYGICNAHLKFLLFKLEKIYSVKENTNGVFKNFKFYILDEKFKEHISFVVMAGDGNISNTKEESDYVIGISTTQELFVHPQFVFDSFNANKILDHYKYMSPNNLPDHKFPFDNNFYENITELQTMIMSKNTKERIKEHDKRIF</sequence>
<organism evidence="2 3">
    <name type="scientific">Hamiltosporidium magnivora</name>
    <dbReference type="NCBI Taxonomy" id="148818"/>
    <lineage>
        <taxon>Eukaryota</taxon>
        <taxon>Fungi</taxon>
        <taxon>Fungi incertae sedis</taxon>
        <taxon>Microsporidia</taxon>
        <taxon>Dubosqiidae</taxon>
        <taxon>Hamiltosporidium</taxon>
    </lineage>
</organism>
<dbReference type="GO" id="GO:0070545">
    <property type="term" value="C:PeBoW complex"/>
    <property type="evidence" value="ECO:0007669"/>
    <property type="project" value="TreeGrafter"/>
</dbReference>
<dbReference type="GO" id="GO:0003723">
    <property type="term" value="F:RNA binding"/>
    <property type="evidence" value="ECO:0007669"/>
    <property type="project" value="TreeGrafter"/>
</dbReference>
<comment type="subcellular location">
    <subcellularLocation>
        <location evidence="1">Nucleus</location>
    </subcellularLocation>
</comment>
<dbReference type="Proteomes" id="UP000291404">
    <property type="component" value="Unassembled WGS sequence"/>
</dbReference>
<dbReference type="VEuPathDB" id="MicrosporidiaDB:CWI36_1337p0010"/>
<dbReference type="InterPro" id="IPR010613">
    <property type="entry name" value="PES"/>
</dbReference>